<keyword evidence="6 8" id="KW-0906">Nuclear pore complex</keyword>
<keyword evidence="5" id="KW-0811">Translocation</keyword>
<feature type="region of interest" description="Disordered" evidence="9">
    <location>
        <begin position="259"/>
        <end position="288"/>
    </location>
</feature>
<feature type="compositionally biased region" description="Polar residues" evidence="9">
    <location>
        <begin position="274"/>
        <end position="284"/>
    </location>
</feature>
<dbReference type="PANTHER" id="PTHR21527">
    <property type="entry name" value="NUCLEOPORIN NUP35"/>
    <property type="match status" value="1"/>
</dbReference>
<sequence>MSASGSAHHHNPNLSGWGSTTVNPSGTLTSSLSDSLSQSRSQYQPGYLMSTQQGSPRAEDVPIIQTKAKMNQVLVRGKASEFGMDSMFESSRKRQTLTDDDAPPMTSVFDIPNESNVESSPSGFQPRGPALHGSSLFKSRRLSTSTANGSNVPQSSQQPNRPLYVIVFGYPPDRYSVTVEYFRALGDSTDPDLNNEIVNCFRLGYHDPGDAMRAVRKNGEILSGCFMVGVKWADPALAETLFGPVPLFRSTNILLDGPTSNPTSPIASAEPHAAQNSQQVSPTAGVNAPSFGTPIKLAPSAAAFRRSTAGGADKAPQQSQPGLSFARSWVPAVPGGMTGGNGSTGNVPAPSPWSAGGGGGGPAPADKAIQNRGMLGQVSDLIFGW</sequence>
<evidence type="ECO:0000256" key="8">
    <source>
        <dbReference type="PROSITE-ProRule" id="PRU00804"/>
    </source>
</evidence>
<dbReference type="PANTHER" id="PTHR21527:SF6">
    <property type="entry name" value="NUCLEOPORIN NUP35"/>
    <property type="match status" value="1"/>
</dbReference>
<gene>
    <name evidence="11" type="ORF">M378DRAFT_167692</name>
</gene>
<evidence type="ECO:0000313" key="12">
    <source>
        <dbReference type="Proteomes" id="UP000054549"/>
    </source>
</evidence>
<dbReference type="GO" id="GO:0006607">
    <property type="term" value="P:NLS-bearing protein import into nucleus"/>
    <property type="evidence" value="ECO:0007669"/>
    <property type="project" value="TreeGrafter"/>
</dbReference>
<evidence type="ECO:0000256" key="6">
    <source>
        <dbReference type="ARBA" id="ARBA00023132"/>
    </source>
</evidence>
<feature type="domain" description="RRM Nup35-type" evidence="10">
    <location>
        <begin position="159"/>
        <end position="240"/>
    </location>
</feature>
<dbReference type="Pfam" id="PF05172">
    <property type="entry name" value="RRM_Nup35"/>
    <property type="match status" value="1"/>
</dbReference>
<keyword evidence="7 8" id="KW-0539">Nucleus</keyword>
<dbReference type="GO" id="GO:0006999">
    <property type="term" value="P:nuclear pore organization"/>
    <property type="evidence" value="ECO:0007669"/>
    <property type="project" value="TreeGrafter"/>
</dbReference>
<dbReference type="EMBL" id="KN818292">
    <property type="protein sequence ID" value="KIL60869.1"/>
    <property type="molecule type" value="Genomic_DNA"/>
</dbReference>
<organism evidence="11 12">
    <name type="scientific">Amanita muscaria (strain Koide BX008)</name>
    <dbReference type="NCBI Taxonomy" id="946122"/>
    <lineage>
        <taxon>Eukaryota</taxon>
        <taxon>Fungi</taxon>
        <taxon>Dikarya</taxon>
        <taxon>Basidiomycota</taxon>
        <taxon>Agaricomycotina</taxon>
        <taxon>Agaricomycetes</taxon>
        <taxon>Agaricomycetidae</taxon>
        <taxon>Agaricales</taxon>
        <taxon>Pluteineae</taxon>
        <taxon>Amanitaceae</taxon>
        <taxon>Amanita</taxon>
    </lineage>
</organism>
<keyword evidence="3 8" id="KW-0509">mRNA transport</keyword>
<dbReference type="GO" id="GO:0017056">
    <property type="term" value="F:structural constituent of nuclear pore"/>
    <property type="evidence" value="ECO:0007669"/>
    <property type="project" value="TreeGrafter"/>
</dbReference>
<dbReference type="SUPFAM" id="SSF54928">
    <property type="entry name" value="RNA-binding domain, RBD"/>
    <property type="match status" value="1"/>
</dbReference>
<evidence type="ECO:0000259" key="10">
    <source>
        <dbReference type="PROSITE" id="PS51472"/>
    </source>
</evidence>
<comment type="subcellular location">
    <subcellularLocation>
        <location evidence="1">Nucleus</location>
        <location evidence="1">Nuclear pore complex</location>
    </subcellularLocation>
</comment>
<dbReference type="GO" id="GO:0005543">
    <property type="term" value="F:phospholipid binding"/>
    <property type="evidence" value="ECO:0007669"/>
    <property type="project" value="TreeGrafter"/>
</dbReference>
<dbReference type="InParanoid" id="A0A0C2T304"/>
<accession>A0A0C2T304</accession>
<dbReference type="GO" id="GO:0044615">
    <property type="term" value="C:nuclear pore nuclear basket"/>
    <property type="evidence" value="ECO:0007669"/>
    <property type="project" value="TreeGrafter"/>
</dbReference>
<dbReference type="GO" id="GO:0051028">
    <property type="term" value="P:mRNA transport"/>
    <property type="evidence" value="ECO:0007669"/>
    <property type="project" value="UniProtKB-UniRule"/>
</dbReference>
<dbReference type="AlphaFoldDB" id="A0A0C2T304"/>
<reference evidence="11 12" key="1">
    <citation type="submission" date="2014-04" db="EMBL/GenBank/DDBJ databases">
        <title>Evolutionary Origins and Diversification of the Mycorrhizal Mutualists.</title>
        <authorList>
            <consortium name="DOE Joint Genome Institute"/>
            <consortium name="Mycorrhizal Genomics Consortium"/>
            <person name="Kohler A."/>
            <person name="Kuo A."/>
            <person name="Nagy L.G."/>
            <person name="Floudas D."/>
            <person name="Copeland A."/>
            <person name="Barry K.W."/>
            <person name="Cichocki N."/>
            <person name="Veneault-Fourrey C."/>
            <person name="LaButti K."/>
            <person name="Lindquist E.A."/>
            <person name="Lipzen A."/>
            <person name="Lundell T."/>
            <person name="Morin E."/>
            <person name="Murat C."/>
            <person name="Riley R."/>
            <person name="Ohm R."/>
            <person name="Sun H."/>
            <person name="Tunlid A."/>
            <person name="Henrissat B."/>
            <person name="Grigoriev I.V."/>
            <person name="Hibbett D.S."/>
            <person name="Martin F."/>
        </authorList>
    </citation>
    <scope>NUCLEOTIDE SEQUENCE [LARGE SCALE GENOMIC DNA]</scope>
    <source>
        <strain evidence="11 12">Koide BX008</strain>
    </source>
</reference>
<protein>
    <recommendedName>
        <fullName evidence="10">RRM Nup35-type domain-containing protein</fullName>
    </recommendedName>
</protein>
<dbReference type="HOGENOM" id="CLU_809131_0_0_1"/>
<feature type="region of interest" description="Disordered" evidence="9">
    <location>
        <begin position="328"/>
        <end position="366"/>
    </location>
</feature>
<feature type="compositionally biased region" description="Polar residues" evidence="9">
    <location>
        <begin position="12"/>
        <end position="24"/>
    </location>
</feature>
<keyword evidence="2 8" id="KW-0813">Transport</keyword>
<feature type="region of interest" description="Disordered" evidence="9">
    <location>
        <begin position="1"/>
        <end position="41"/>
    </location>
</feature>
<evidence type="ECO:0000256" key="1">
    <source>
        <dbReference type="ARBA" id="ARBA00004567"/>
    </source>
</evidence>
<dbReference type="STRING" id="946122.A0A0C2T304"/>
<evidence type="ECO:0000256" key="3">
    <source>
        <dbReference type="ARBA" id="ARBA00022816"/>
    </source>
</evidence>
<dbReference type="Gene3D" id="3.30.70.330">
    <property type="match status" value="1"/>
</dbReference>
<evidence type="ECO:0000256" key="4">
    <source>
        <dbReference type="ARBA" id="ARBA00022927"/>
    </source>
</evidence>
<evidence type="ECO:0000256" key="2">
    <source>
        <dbReference type="ARBA" id="ARBA00022448"/>
    </source>
</evidence>
<dbReference type="InterPro" id="IPR035979">
    <property type="entry name" value="RBD_domain_sf"/>
</dbReference>
<name>A0A0C2T304_AMAMK</name>
<dbReference type="Proteomes" id="UP000054549">
    <property type="component" value="Unassembled WGS sequence"/>
</dbReference>
<dbReference type="GO" id="GO:0044613">
    <property type="term" value="C:nuclear pore central transport channel"/>
    <property type="evidence" value="ECO:0007669"/>
    <property type="project" value="TreeGrafter"/>
</dbReference>
<evidence type="ECO:0000256" key="5">
    <source>
        <dbReference type="ARBA" id="ARBA00023010"/>
    </source>
</evidence>
<keyword evidence="12" id="KW-1185">Reference proteome</keyword>
<dbReference type="InterPro" id="IPR012677">
    <property type="entry name" value="Nucleotide-bd_a/b_plait_sf"/>
</dbReference>
<dbReference type="PROSITE" id="PS51472">
    <property type="entry name" value="RRM_NUP35"/>
    <property type="match status" value="1"/>
</dbReference>
<dbReference type="OrthoDB" id="3365060at2759"/>
<feature type="compositionally biased region" description="Polar residues" evidence="9">
    <location>
        <begin position="113"/>
        <end position="123"/>
    </location>
</feature>
<keyword evidence="4" id="KW-0653">Protein transport</keyword>
<dbReference type="GO" id="GO:0003676">
    <property type="term" value="F:nucleic acid binding"/>
    <property type="evidence" value="ECO:0007669"/>
    <property type="project" value="InterPro"/>
</dbReference>
<feature type="compositionally biased region" description="Low complexity" evidence="9">
    <location>
        <begin position="25"/>
        <end position="41"/>
    </location>
</feature>
<dbReference type="InterPro" id="IPR007846">
    <property type="entry name" value="RRM_NUP35_dom"/>
</dbReference>
<evidence type="ECO:0000313" key="11">
    <source>
        <dbReference type="EMBL" id="KIL60869.1"/>
    </source>
</evidence>
<feature type="compositionally biased region" description="Low complexity" evidence="9">
    <location>
        <begin position="344"/>
        <end position="354"/>
    </location>
</feature>
<evidence type="ECO:0000256" key="7">
    <source>
        <dbReference type="ARBA" id="ARBA00023242"/>
    </source>
</evidence>
<feature type="region of interest" description="Disordered" evidence="9">
    <location>
        <begin position="111"/>
        <end position="133"/>
    </location>
</feature>
<proteinExistence type="predicted"/>
<evidence type="ECO:0000256" key="9">
    <source>
        <dbReference type="SAM" id="MobiDB-lite"/>
    </source>
</evidence>